<keyword evidence="1" id="KW-0812">Transmembrane</keyword>
<dbReference type="InterPro" id="IPR001214">
    <property type="entry name" value="SET_dom"/>
</dbReference>
<dbReference type="KEGG" id="fcy:FRACYDRAFT_238030"/>
<dbReference type="AlphaFoldDB" id="A0A1E7FHI9"/>
<gene>
    <name evidence="3" type="ORF">FRACYDRAFT_238030</name>
</gene>
<accession>A0A1E7FHI9</accession>
<dbReference type="InParanoid" id="A0A1E7FHI9"/>
<keyword evidence="4" id="KW-1185">Reference proteome</keyword>
<dbReference type="CDD" id="cd08161">
    <property type="entry name" value="SET"/>
    <property type="match status" value="1"/>
</dbReference>
<evidence type="ECO:0000313" key="3">
    <source>
        <dbReference type="EMBL" id="OEU17607.1"/>
    </source>
</evidence>
<dbReference type="InterPro" id="IPR046341">
    <property type="entry name" value="SET_dom_sf"/>
</dbReference>
<proteinExistence type="predicted"/>
<dbReference type="EMBL" id="KV784357">
    <property type="protein sequence ID" value="OEU17607.1"/>
    <property type="molecule type" value="Genomic_DNA"/>
</dbReference>
<feature type="domain" description="SET" evidence="2">
    <location>
        <begin position="90"/>
        <end position="283"/>
    </location>
</feature>
<sequence>MTCQVYIFDAKVAITYSIFGHYLVFLFVPISRNKHLSLTNTSDRFTGQSFGIDDVTDDRFVDIRTALDRMQSLQQQDGGEIMKDFQKRIQKVVSCRESSIQGAGQGLFATKNIKAGTVIGFYPVHGIGVDFNDDTSSSICLGITPEDQTYFDSENEDAANDNNDSRRKIEAANYIQYLIGSRKLGEADYGPDAQLFVNVNPDRIEEENNDNDDSDIASNCWISHYINDGATVLKNSEIGMLDYYTESKRKKNCVHIPFGPAPIIATVTTKKVKKGEELFTSYGCIYWAESIINNNEDEDGECVVDITDAVQIKAKETAQDIFTAWKNSQTIHESQQIQLQESFGKI</sequence>
<protein>
    <recommendedName>
        <fullName evidence="2">SET domain-containing protein</fullName>
    </recommendedName>
</protein>
<dbReference type="PROSITE" id="PS50280">
    <property type="entry name" value="SET"/>
    <property type="match status" value="1"/>
</dbReference>
<dbReference type="Gene3D" id="2.170.270.10">
    <property type="entry name" value="SET domain"/>
    <property type="match status" value="1"/>
</dbReference>
<evidence type="ECO:0000313" key="4">
    <source>
        <dbReference type="Proteomes" id="UP000095751"/>
    </source>
</evidence>
<dbReference type="SUPFAM" id="SSF82199">
    <property type="entry name" value="SET domain"/>
    <property type="match status" value="1"/>
</dbReference>
<dbReference type="Pfam" id="PF00856">
    <property type="entry name" value="SET"/>
    <property type="match status" value="1"/>
</dbReference>
<keyword evidence="1" id="KW-0472">Membrane</keyword>
<evidence type="ECO:0000259" key="2">
    <source>
        <dbReference type="PROSITE" id="PS50280"/>
    </source>
</evidence>
<dbReference type="OrthoDB" id="42450at2759"/>
<reference evidence="3 4" key="1">
    <citation type="submission" date="2016-09" db="EMBL/GenBank/DDBJ databases">
        <title>Extensive genetic diversity and differential bi-allelic expression allows diatom success in the polar Southern Ocean.</title>
        <authorList>
            <consortium name="DOE Joint Genome Institute"/>
            <person name="Mock T."/>
            <person name="Otillar R.P."/>
            <person name="Strauss J."/>
            <person name="Dupont C."/>
            <person name="Frickenhaus S."/>
            <person name="Maumus F."/>
            <person name="Mcmullan M."/>
            <person name="Sanges R."/>
            <person name="Schmutz J."/>
            <person name="Toseland A."/>
            <person name="Valas R."/>
            <person name="Veluchamy A."/>
            <person name="Ward B.J."/>
            <person name="Allen A."/>
            <person name="Barry K."/>
            <person name="Falciatore A."/>
            <person name="Ferrante M."/>
            <person name="Fortunato A.E."/>
            <person name="Gloeckner G."/>
            <person name="Gruber A."/>
            <person name="Hipkin R."/>
            <person name="Janech M."/>
            <person name="Kroth P."/>
            <person name="Leese F."/>
            <person name="Lindquist E."/>
            <person name="Lyon B.R."/>
            <person name="Martin J."/>
            <person name="Mayer C."/>
            <person name="Parker M."/>
            <person name="Quesneville H."/>
            <person name="Raymond J."/>
            <person name="Uhlig C."/>
            <person name="Valentin K.U."/>
            <person name="Worden A.Z."/>
            <person name="Armbrust E.V."/>
            <person name="Bowler C."/>
            <person name="Green B."/>
            <person name="Moulton V."/>
            <person name="Van Oosterhout C."/>
            <person name="Grigoriev I."/>
        </authorList>
    </citation>
    <scope>NUCLEOTIDE SEQUENCE [LARGE SCALE GENOMIC DNA]</scope>
    <source>
        <strain evidence="3 4">CCMP1102</strain>
    </source>
</reference>
<evidence type="ECO:0000256" key="1">
    <source>
        <dbReference type="SAM" id="Phobius"/>
    </source>
</evidence>
<feature type="transmembrane region" description="Helical" evidence="1">
    <location>
        <begin position="12"/>
        <end position="30"/>
    </location>
</feature>
<dbReference type="Proteomes" id="UP000095751">
    <property type="component" value="Unassembled WGS sequence"/>
</dbReference>
<organism evidence="3 4">
    <name type="scientific">Fragilariopsis cylindrus CCMP1102</name>
    <dbReference type="NCBI Taxonomy" id="635003"/>
    <lineage>
        <taxon>Eukaryota</taxon>
        <taxon>Sar</taxon>
        <taxon>Stramenopiles</taxon>
        <taxon>Ochrophyta</taxon>
        <taxon>Bacillariophyta</taxon>
        <taxon>Bacillariophyceae</taxon>
        <taxon>Bacillariophycidae</taxon>
        <taxon>Bacillariales</taxon>
        <taxon>Bacillariaceae</taxon>
        <taxon>Fragilariopsis</taxon>
    </lineage>
</organism>
<name>A0A1E7FHI9_9STRA</name>
<keyword evidence="1" id="KW-1133">Transmembrane helix</keyword>